<evidence type="ECO:0000256" key="6">
    <source>
        <dbReference type="ARBA" id="ARBA00022970"/>
    </source>
</evidence>
<keyword evidence="5 9" id="KW-0812">Transmembrane</keyword>
<comment type="similarity">
    <text evidence="2">Belongs to the binding-protein-dependent transport system permease family. HisMQ subfamily.</text>
</comment>
<evidence type="ECO:0000256" key="9">
    <source>
        <dbReference type="RuleBase" id="RU363032"/>
    </source>
</evidence>
<evidence type="ECO:0000313" key="11">
    <source>
        <dbReference type="EMBL" id="PNH19820.1"/>
    </source>
</evidence>
<accession>A0A2J8B4W7</accession>
<protein>
    <submittedName>
        <fullName evidence="11">Arginine ABC transporter permease</fullName>
    </submittedName>
</protein>
<evidence type="ECO:0000256" key="4">
    <source>
        <dbReference type="ARBA" id="ARBA00022475"/>
    </source>
</evidence>
<dbReference type="InterPro" id="IPR043429">
    <property type="entry name" value="ArtM/GltK/GlnP/TcyL/YhdX-like"/>
</dbReference>
<dbReference type="PANTHER" id="PTHR30614">
    <property type="entry name" value="MEMBRANE COMPONENT OF AMINO ACID ABC TRANSPORTER"/>
    <property type="match status" value="1"/>
</dbReference>
<evidence type="ECO:0000256" key="5">
    <source>
        <dbReference type="ARBA" id="ARBA00022692"/>
    </source>
</evidence>
<dbReference type="PANTHER" id="PTHR30614:SF20">
    <property type="entry name" value="GLUTAMINE TRANSPORT SYSTEM PERMEASE PROTEIN GLNP"/>
    <property type="match status" value="1"/>
</dbReference>
<comment type="subcellular location">
    <subcellularLocation>
        <location evidence="1 9">Cell membrane</location>
        <topology evidence="1 9">Multi-pass membrane protein</topology>
    </subcellularLocation>
</comment>
<dbReference type="PROSITE" id="PS50928">
    <property type="entry name" value="ABC_TM1"/>
    <property type="match status" value="1"/>
</dbReference>
<dbReference type="NCBIfam" id="TIGR01726">
    <property type="entry name" value="HEQRo_perm_3TM"/>
    <property type="match status" value="1"/>
</dbReference>
<evidence type="ECO:0000256" key="8">
    <source>
        <dbReference type="ARBA" id="ARBA00023136"/>
    </source>
</evidence>
<proteinExistence type="inferred from homology"/>
<dbReference type="CDD" id="cd06261">
    <property type="entry name" value="TM_PBP2"/>
    <property type="match status" value="1"/>
</dbReference>
<keyword evidence="8 9" id="KW-0472">Membrane</keyword>
<dbReference type="InterPro" id="IPR035906">
    <property type="entry name" value="MetI-like_sf"/>
</dbReference>
<dbReference type="FunFam" id="1.10.3720.10:FF:000033">
    <property type="entry name" value="Polar amino acid ABC transporter permease"/>
    <property type="match status" value="1"/>
</dbReference>
<dbReference type="InterPro" id="IPR010065">
    <property type="entry name" value="AA_ABC_transptr_permease_3TM"/>
</dbReference>
<evidence type="ECO:0000259" key="10">
    <source>
        <dbReference type="PROSITE" id="PS50928"/>
    </source>
</evidence>
<dbReference type="Gene3D" id="1.10.3720.10">
    <property type="entry name" value="MetI-like"/>
    <property type="match status" value="1"/>
</dbReference>
<dbReference type="InterPro" id="IPR000515">
    <property type="entry name" value="MetI-like"/>
</dbReference>
<feature type="transmembrane region" description="Helical" evidence="9">
    <location>
        <begin position="26"/>
        <end position="46"/>
    </location>
</feature>
<dbReference type="EMBL" id="NBZD01000001">
    <property type="protein sequence ID" value="PNH19820.1"/>
    <property type="molecule type" value="Genomic_DNA"/>
</dbReference>
<feature type="transmembrane region" description="Helical" evidence="9">
    <location>
        <begin position="67"/>
        <end position="85"/>
    </location>
</feature>
<dbReference type="AlphaFoldDB" id="A0A2J8B4W7"/>
<organism evidence="11 12">
    <name type="scientific">Mageeibacillus indolicus</name>
    <dbReference type="NCBI Taxonomy" id="884684"/>
    <lineage>
        <taxon>Bacteria</taxon>
        <taxon>Bacillati</taxon>
        <taxon>Bacillota</taxon>
        <taxon>Clostridia</taxon>
        <taxon>Eubacteriales</taxon>
        <taxon>Oscillospiraceae</taxon>
        <taxon>Mageeibacillus</taxon>
    </lineage>
</organism>
<dbReference type="Pfam" id="PF00528">
    <property type="entry name" value="BPD_transp_1"/>
    <property type="match status" value="1"/>
</dbReference>
<feature type="domain" description="ABC transmembrane type-1" evidence="10">
    <location>
        <begin position="22"/>
        <end position="216"/>
    </location>
</feature>
<evidence type="ECO:0000256" key="7">
    <source>
        <dbReference type="ARBA" id="ARBA00022989"/>
    </source>
</evidence>
<dbReference type="RefSeq" id="WP_102892340.1">
    <property type="nucleotide sequence ID" value="NZ_NBZD01000001.1"/>
</dbReference>
<evidence type="ECO:0000256" key="2">
    <source>
        <dbReference type="ARBA" id="ARBA00010072"/>
    </source>
</evidence>
<dbReference type="GO" id="GO:0043190">
    <property type="term" value="C:ATP-binding cassette (ABC) transporter complex"/>
    <property type="evidence" value="ECO:0007669"/>
    <property type="project" value="InterPro"/>
</dbReference>
<reference evidence="12" key="1">
    <citation type="submission" date="2017-04" db="EMBL/GenBank/DDBJ databases">
        <authorList>
            <person name="Bumgarner R.E."/>
            <person name="Fredricks D.N."/>
            <person name="Srinivasan S."/>
        </authorList>
    </citation>
    <scope>NUCLEOTIDE SEQUENCE [LARGE SCALE GENOMIC DNA]</scope>
    <source>
        <strain evidence="12">KA00405</strain>
    </source>
</reference>
<evidence type="ECO:0000313" key="12">
    <source>
        <dbReference type="Proteomes" id="UP000236394"/>
    </source>
</evidence>
<comment type="caution">
    <text evidence="11">The sequence shown here is derived from an EMBL/GenBank/DDBJ whole genome shotgun (WGS) entry which is preliminary data.</text>
</comment>
<dbReference type="GO" id="GO:0006865">
    <property type="term" value="P:amino acid transport"/>
    <property type="evidence" value="ECO:0007669"/>
    <property type="project" value="UniProtKB-KW"/>
</dbReference>
<dbReference type="SUPFAM" id="SSF161098">
    <property type="entry name" value="MetI-like"/>
    <property type="match status" value="1"/>
</dbReference>
<dbReference type="Proteomes" id="UP000236394">
    <property type="component" value="Unassembled WGS sequence"/>
</dbReference>
<keyword evidence="3 9" id="KW-0813">Transport</keyword>
<evidence type="ECO:0000256" key="1">
    <source>
        <dbReference type="ARBA" id="ARBA00004651"/>
    </source>
</evidence>
<evidence type="ECO:0000256" key="3">
    <source>
        <dbReference type="ARBA" id="ARBA00022448"/>
    </source>
</evidence>
<gene>
    <name evidence="11" type="ORF">B7R76_02800</name>
</gene>
<keyword evidence="7 9" id="KW-1133">Transmembrane helix</keyword>
<sequence>MELINSWLSFLAKWGGMYLHGTLTTLQLSFFGVLFGFILGLFIAFMRGSRSPFLSVPAKIYIQIFRGTPLLVQVLIAYYGFASVIPNEYNYLKNPFVLSLIAICMNSSAYVSEVIRSGINSVDRGQFEAASSLGMKKKQIMYYIILPQAIKTVLPALGNEFITLIKESAIVAFVGIGDLMYQAKIAQGSTLKPFMPYVTAALIYLVLVTVLSKVISLFERRLANSDSHK</sequence>
<keyword evidence="6" id="KW-0029">Amino-acid transport</keyword>
<dbReference type="GO" id="GO:0022857">
    <property type="term" value="F:transmembrane transporter activity"/>
    <property type="evidence" value="ECO:0007669"/>
    <property type="project" value="InterPro"/>
</dbReference>
<feature type="transmembrane region" description="Helical" evidence="9">
    <location>
        <begin position="194"/>
        <end position="218"/>
    </location>
</feature>
<keyword evidence="4" id="KW-1003">Cell membrane</keyword>
<name>A0A2J8B4W7_9FIRM</name>